<dbReference type="InterPro" id="IPR047187">
    <property type="entry name" value="SF1_C_Upf1"/>
</dbReference>
<dbReference type="InterPro" id="IPR027417">
    <property type="entry name" value="P-loop_NTPase"/>
</dbReference>
<dbReference type="SMART" id="SM00487">
    <property type="entry name" value="DEXDc"/>
    <property type="match status" value="1"/>
</dbReference>
<sequence length="1672" mass="188261">MEVEIWDGGLQEHEVQAIEKIKSVFSGNYSQLAKERAGGSLGDQLQNLGFVKDPRKGNGSNGMFPWKGYAGFRFVEAKKEGEFDLVIVTHCNVIIVELKNWNHQPVTQRGDTWYKGEQNMGRSPVSVTRGKKFMLDKKLKRLANQFTNKGYPPHVHFFVVMTGNADFSQLPADQLLHTVSLNDFLKFADRNIFNNQFRPHPNAQNLNKDFPIFDTLFLGVQTAPKALRVDGYEAKEKIFDHPKNVYREYLAKSEISSGSEVLLRVWNFKNVPGSKGYTPEGRVEIVSREREVLHYINHQNRDLYNHCLRSLTSVQKDAVTSEYCEVYELPPGHVRFNEFIGKYGNAFSDLDRLNITKLLIAKFGDLHEMKIAHRDIADHSLWLSPSKEVALSNFISAYHQPIGTVGDYRKSLSVGAVEALDMLDQTDLTPFQQDVHTLGLVAWHLLSAKRMSPKSLETVQEDMLNSDRWYSEVLLDAVAARFMSATELFDALKQAEPESDAFPTFDDAELDPYRHPINHSRQYREDDDFLVETGEKEVYVSDGRLVKAWLNVGGQGEHPTTNFLVLKFLKLLDKLSSVKPTYLPQIREYGIASKSSSLYLVTDQIQGETWDKAQIADDEKIETISKFVAAVEHLHGLGISHGDIHPGNVMLETENRSLYLVDIPDFSLSGEDKKNHLYSPEYIDGCTSFERDNYAVMKMSCELLGLEWGHESETYPALATAIRAELEDFQFGFRGLGRFKKAISSGIGSSEQSIIEITVSLADEAITLLPDNGHLYVKVEPSKKNPNEVKVTFSGIGGSFSAFYCKKQRVLQVGLKPWPRTSIRKQDIDESQFEIDTGIKIIPGRPQDMSALTKLLNEQESFARAIELATVQVEKLEPEYEQEQPEEQQQDDMTTQLKEAFARLDQQALEPFSAKRLEIPTTKLWRSILDTETESYPNIEVSGEIVPVTDAKGELLVPYSADVDPLGGFSSSDEVQALVVDQEGAERVIGEVSLKKSALNEIRLVKTRQAAYALSESDIVFFRTKQDRASYQKRKRALERLLDREGVMPDLIDLFDPSCETTAQNYGITLSDADFSRYDREDQHGNRISLNEQQRDAFAKLVNNGPLSLLQGPPGTGKTEFIAAFVHYLVEKQNTKRILLVSQSHEAVNTAAERIRKHCARLNTPLEVVRFSNREGAVSPGLKDVYSNAITTEKRELFNAESKYRVEALSDAIGLEPEFISSVVLAELKLFKQIDHLESLLYQVNDLVDETDRKKLKDVAIELDSSIRSKLSSVYGISLDSEAKVSDAKDLLISKLCTDYGVRPDEARRVKAIAKISRDMQDALSGERVNIDEFYARSRQLVVGTCVGIGQGHIGIQDNIYDWVIIDEAARSIASELAIAMQSARRILLVGDHLQLPPLYSDAHKAALARKLGINNSRTEIDEVLQSDFARAFNSVYGRQASAALLTQYRMAPPIGDLVSKTFYDGKLRNGARVVPDVYKNAPQAIRSVVTWLDTSSLGQRSHHSEDRGMSIYNRCEADQIINVLKQVSENTELVAELLKLIHKDEAAIGVICMYAEQKRLIRQKFNQEIWSDGFKDLVKIDTVDSYQGKENRIIILSLTRSDKRHSPGFLRAPNRINVAMSRAMDRLLIVGNADLWKGVNKELPLGSVIRYMNEGGQQAGYKFIAVKQGGN</sequence>
<dbReference type="InterPro" id="IPR045055">
    <property type="entry name" value="DNA2/NAM7-like"/>
</dbReference>
<accession>A0ABX7G067</accession>
<dbReference type="InterPro" id="IPR041679">
    <property type="entry name" value="DNA2/NAM7-like_C"/>
</dbReference>
<dbReference type="SUPFAM" id="SSF56112">
    <property type="entry name" value="Protein kinase-like (PK-like)"/>
    <property type="match status" value="2"/>
</dbReference>
<dbReference type="RefSeq" id="WP_203324375.1">
    <property type="nucleotide sequence ID" value="NZ_CP069213.1"/>
</dbReference>
<dbReference type="Pfam" id="PF13086">
    <property type="entry name" value="AAA_11"/>
    <property type="match status" value="1"/>
</dbReference>
<organism evidence="2 3">
    <name type="scientific">Shewanella litorisediminis</name>
    <dbReference type="NCBI Taxonomy" id="1173586"/>
    <lineage>
        <taxon>Bacteria</taxon>
        <taxon>Pseudomonadati</taxon>
        <taxon>Pseudomonadota</taxon>
        <taxon>Gammaproteobacteria</taxon>
        <taxon>Alteromonadales</taxon>
        <taxon>Shewanellaceae</taxon>
        <taxon>Shewanella</taxon>
    </lineage>
</organism>
<dbReference type="Proteomes" id="UP000596252">
    <property type="component" value="Chromosome"/>
</dbReference>
<evidence type="ECO:0000259" key="1">
    <source>
        <dbReference type="PROSITE" id="PS50011"/>
    </source>
</evidence>
<reference evidence="2 3" key="1">
    <citation type="journal article" date="2012" name="Antonie Van Leeuwenhoek">
        <title>Shewanella litorisediminis sp. nov., a gammaproteobacterium isolated from a tidal flat sediment.</title>
        <authorList>
            <person name="Lee M.H."/>
            <person name="Yoon J.H."/>
        </authorList>
    </citation>
    <scope>NUCLEOTIDE SEQUENCE [LARGE SCALE GENOMIC DNA]</scope>
    <source>
        <strain evidence="2 3">SMK1-12</strain>
    </source>
</reference>
<dbReference type="InterPro" id="IPR011528">
    <property type="entry name" value="NERD"/>
</dbReference>
<keyword evidence="3" id="KW-1185">Reference proteome</keyword>
<protein>
    <submittedName>
        <fullName evidence="2">AAA family ATPase</fullName>
    </submittedName>
</protein>
<feature type="domain" description="Protein kinase" evidence="1">
    <location>
        <begin position="224"/>
        <end position="518"/>
    </location>
</feature>
<dbReference type="SUPFAM" id="SSF52540">
    <property type="entry name" value="P-loop containing nucleoside triphosphate hydrolases"/>
    <property type="match status" value="1"/>
</dbReference>
<dbReference type="EMBL" id="CP069213">
    <property type="protein sequence ID" value="QRH00663.1"/>
    <property type="molecule type" value="Genomic_DNA"/>
</dbReference>
<evidence type="ECO:0000313" key="2">
    <source>
        <dbReference type="EMBL" id="QRH00663.1"/>
    </source>
</evidence>
<dbReference type="Pfam" id="PF08378">
    <property type="entry name" value="NERD"/>
    <property type="match status" value="1"/>
</dbReference>
<proteinExistence type="predicted"/>
<dbReference type="PANTHER" id="PTHR10887">
    <property type="entry name" value="DNA2/NAM7 HELICASE FAMILY"/>
    <property type="match status" value="1"/>
</dbReference>
<dbReference type="Pfam" id="PF13087">
    <property type="entry name" value="AAA_12"/>
    <property type="match status" value="1"/>
</dbReference>
<dbReference type="PANTHER" id="PTHR10887:SF495">
    <property type="entry name" value="HELICASE SENATAXIN ISOFORM X1-RELATED"/>
    <property type="match status" value="1"/>
</dbReference>
<dbReference type="Gene3D" id="1.10.510.10">
    <property type="entry name" value="Transferase(Phosphotransferase) domain 1"/>
    <property type="match status" value="2"/>
</dbReference>
<gene>
    <name evidence="2" type="ORF">JQC75_12325</name>
</gene>
<dbReference type="InterPro" id="IPR011009">
    <property type="entry name" value="Kinase-like_dom_sf"/>
</dbReference>
<dbReference type="InterPro" id="IPR041677">
    <property type="entry name" value="DNA2/NAM7_AAA_11"/>
</dbReference>
<dbReference type="PROSITE" id="PS50011">
    <property type="entry name" value="PROTEIN_KINASE_DOM"/>
    <property type="match status" value="1"/>
</dbReference>
<dbReference type="CDD" id="cd18808">
    <property type="entry name" value="SF1_C_Upf1"/>
    <property type="match status" value="1"/>
</dbReference>
<dbReference type="InterPro" id="IPR014001">
    <property type="entry name" value="Helicase_ATP-bd"/>
</dbReference>
<dbReference type="InterPro" id="IPR000719">
    <property type="entry name" value="Prot_kinase_dom"/>
</dbReference>
<name>A0ABX7G067_9GAMM</name>
<dbReference type="Gene3D" id="3.40.50.300">
    <property type="entry name" value="P-loop containing nucleotide triphosphate hydrolases"/>
    <property type="match status" value="2"/>
</dbReference>
<evidence type="ECO:0000313" key="3">
    <source>
        <dbReference type="Proteomes" id="UP000596252"/>
    </source>
</evidence>